<sequence>MKPCRYSIGSIRPATVTGSSVALTTYFQPYPAFVRTIQDTHLYFPTTPSSVSAKKTRPRFSDASRSSRSSGSLPWNSGETLYLFWGRRDVIYVPGFEALATVHGVKFFGISIDNRRLEAME</sequence>
<dbReference type="Proteomes" id="UP000007129">
    <property type="component" value="Unassembled WGS sequence"/>
</dbReference>
<reference evidence="2 3" key="1">
    <citation type="journal article" date="2012" name="BMC Genomics">
        <title>Tools to kill: Genome of one of the most destructive plant pathogenic fungi Macrophomina phaseolina.</title>
        <authorList>
            <person name="Islam M.S."/>
            <person name="Haque M.S."/>
            <person name="Islam M.M."/>
            <person name="Emdad E.M."/>
            <person name="Halim A."/>
            <person name="Hossen Q.M.M."/>
            <person name="Hossain M.Z."/>
            <person name="Ahmed B."/>
            <person name="Rahim S."/>
            <person name="Rahman M.S."/>
            <person name="Alam M.M."/>
            <person name="Hou S."/>
            <person name="Wan X."/>
            <person name="Saito J.A."/>
            <person name="Alam M."/>
        </authorList>
    </citation>
    <scope>NUCLEOTIDE SEQUENCE [LARGE SCALE GENOMIC DNA]</scope>
    <source>
        <strain evidence="2 3">MS6</strain>
    </source>
</reference>
<dbReference type="AlphaFoldDB" id="K2SEU0"/>
<organism evidence="2 3">
    <name type="scientific">Macrophomina phaseolina (strain MS6)</name>
    <name type="common">Charcoal rot fungus</name>
    <dbReference type="NCBI Taxonomy" id="1126212"/>
    <lineage>
        <taxon>Eukaryota</taxon>
        <taxon>Fungi</taxon>
        <taxon>Dikarya</taxon>
        <taxon>Ascomycota</taxon>
        <taxon>Pezizomycotina</taxon>
        <taxon>Dothideomycetes</taxon>
        <taxon>Dothideomycetes incertae sedis</taxon>
        <taxon>Botryosphaeriales</taxon>
        <taxon>Botryosphaeriaceae</taxon>
        <taxon>Macrophomina</taxon>
    </lineage>
</organism>
<dbReference type="VEuPathDB" id="FungiDB:MPH_07411"/>
<comment type="caution">
    <text evidence="2">The sequence shown here is derived from an EMBL/GenBank/DDBJ whole genome shotgun (WGS) entry which is preliminary data.</text>
</comment>
<dbReference type="HOGENOM" id="CLU_2038495_0_0_1"/>
<name>K2SEU0_MACPH</name>
<gene>
    <name evidence="2" type="ORF">MPH_07411</name>
</gene>
<evidence type="ECO:0000313" key="2">
    <source>
        <dbReference type="EMBL" id="EKG15360.1"/>
    </source>
</evidence>
<protein>
    <submittedName>
        <fullName evidence="2">Uncharacterized protein</fullName>
    </submittedName>
</protein>
<evidence type="ECO:0000313" key="3">
    <source>
        <dbReference type="Proteomes" id="UP000007129"/>
    </source>
</evidence>
<accession>K2SEU0</accession>
<evidence type="ECO:0000256" key="1">
    <source>
        <dbReference type="SAM" id="MobiDB-lite"/>
    </source>
</evidence>
<proteinExistence type="predicted"/>
<dbReference type="InParanoid" id="K2SEU0"/>
<feature type="region of interest" description="Disordered" evidence="1">
    <location>
        <begin position="47"/>
        <end position="73"/>
    </location>
</feature>
<feature type="compositionally biased region" description="Low complexity" evidence="1">
    <location>
        <begin position="61"/>
        <end position="72"/>
    </location>
</feature>
<dbReference type="EMBL" id="AHHD01000300">
    <property type="protein sequence ID" value="EKG15360.1"/>
    <property type="molecule type" value="Genomic_DNA"/>
</dbReference>